<evidence type="ECO:0000313" key="1">
    <source>
        <dbReference type="EMBL" id="KFX70692.1"/>
    </source>
</evidence>
<comment type="caution">
    <text evidence="1">The sequence shown here is derived from an EMBL/GenBank/DDBJ whole genome shotgun (WGS) entry which is preliminary data.</text>
</comment>
<name>A0A0A1YL83_9PSED</name>
<protein>
    <submittedName>
        <fullName evidence="1">Uncharacterized protein</fullName>
    </submittedName>
</protein>
<dbReference type="STRING" id="1395571.TMS3_0101740"/>
<gene>
    <name evidence="1" type="ORF">TMS3_0101740</name>
</gene>
<dbReference type="EMBL" id="AWSQ01000001">
    <property type="protein sequence ID" value="KFX70692.1"/>
    <property type="molecule type" value="Genomic_DNA"/>
</dbReference>
<organism evidence="1 2">
    <name type="scientific">Pseudomonas taeanensis MS-3</name>
    <dbReference type="NCBI Taxonomy" id="1395571"/>
    <lineage>
        <taxon>Bacteria</taxon>
        <taxon>Pseudomonadati</taxon>
        <taxon>Pseudomonadota</taxon>
        <taxon>Gammaproteobacteria</taxon>
        <taxon>Pseudomonadales</taxon>
        <taxon>Pseudomonadaceae</taxon>
        <taxon>Pseudomonas</taxon>
    </lineage>
</organism>
<proteinExistence type="predicted"/>
<dbReference type="Proteomes" id="UP000030063">
    <property type="component" value="Unassembled WGS sequence"/>
</dbReference>
<keyword evidence="2" id="KW-1185">Reference proteome</keyword>
<dbReference type="AlphaFoldDB" id="A0A0A1YL83"/>
<evidence type="ECO:0000313" key="2">
    <source>
        <dbReference type="Proteomes" id="UP000030063"/>
    </source>
</evidence>
<sequence length="82" mass="9020">MADFGFAAQLIAHALGKLLARRFLRLSLPPRLLIQPFGASQRPAQMEERILLELGLSCGAHNVRLHIGAELDVGAIQEKFDT</sequence>
<accession>A0A0A1YL83</accession>
<reference evidence="1 2" key="1">
    <citation type="journal article" date="2014" name="Genome Announc.">
        <title>Draft Genome Sequence of Petroleum Oil-Degrading Marine Bacterium Pseudomonas taeanensis Strain MS-3, Isolated from a Crude Oil-Contaminated Seashore.</title>
        <authorList>
            <person name="Lee S.Y."/>
            <person name="Kim S.H."/>
            <person name="Lee D.G."/>
            <person name="Shin S."/>
            <person name="Yun S.H."/>
            <person name="Choi C.W."/>
            <person name="Chung Y.H."/>
            <person name="Choi J.S."/>
            <person name="Kahng H.Y."/>
            <person name="Kim S.I."/>
        </authorList>
    </citation>
    <scope>NUCLEOTIDE SEQUENCE [LARGE SCALE GENOMIC DNA]</scope>
    <source>
        <strain evidence="1 2">MS-3</strain>
    </source>
</reference>